<keyword evidence="2" id="KW-1185">Reference proteome</keyword>
<gene>
    <name evidence="1" type="ORF">AVEN_70032_1</name>
</gene>
<evidence type="ECO:0000313" key="1">
    <source>
        <dbReference type="EMBL" id="GBO38142.1"/>
    </source>
</evidence>
<reference evidence="1 2" key="1">
    <citation type="journal article" date="2019" name="Sci. Rep.">
        <title>Orb-weaving spider Araneus ventricosus genome elucidates the spidroin gene catalogue.</title>
        <authorList>
            <person name="Kono N."/>
            <person name="Nakamura H."/>
            <person name="Ohtoshi R."/>
            <person name="Moran D.A.P."/>
            <person name="Shinohara A."/>
            <person name="Yoshida Y."/>
            <person name="Fujiwara M."/>
            <person name="Mori M."/>
            <person name="Tomita M."/>
            <person name="Arakawa K."/>
        </authorList>
    </citation>
    <scope>NUCLEOTIDE SEQUENCE [LARGE SCALE GENOMIC DNA]</scope>
</reference>
<name>A0A4Y2WPI9_ARAVE</name>
<comment type="caution">
    <text evidence="1">The sequence shown here is derived from an EMBL/GenBank/DDBJ whole genome shotgun (WGS) entry which is preliminary data.</text>
</comment>
<evidence type="ECO:0000313" key="2">
    <source>
        <dbReference type="Proteomes" id="UP000499080"/>
    </source>
</evidence>
<organism evidence="1 2">
    <name type="scientific">Araneus ventricosus</name>
    <name type="common">Orbweaver spider</name>
    <name type="synonym">Epeira ventricosa</name>
    <dbReference type="NCBI Taxonomy" id="182803"/>
    <lineage>
        <taxon>Eukaryota</taxon>
        <taxon>Metazoa</taxon>
        <taxon>Ecdysozoa</taxon>
        <taxon>Arthropoda</taxon>
        <taxon>Chelicerata</taxon>
        <taxon>Arachnida</taxon>
        <taxon>Araneae</taxon>
        <taxon>Araneomorphae</taxon>
        <taxon>Entelegynae</taxon>
        <taxon>Araneoidea</taxon>
        <taxon>Araneidae</taxon>
        <taxon>Araneus</taxon>
    </lineage>
</organism>
<dbReference type="EMBL" id="BGPR01062769">
    <property type="protein sequence ID" value="GBO38142.1"/>
    <property type="molecule type" value="Genomic_DNA"/>
</dbReference>
<dbReference type="AlphaFoldDB" id="A0A4Y2WPI9"/>
<protein>
    <submittedName>
        <fullName evidence="1">Uncharacterized protein</fullName>
    </submittedName>
</protein>
<sequence length="109" mass="12561">MMRQAYTTGCEMQSWNSLHRFDEASNLHKWHREQADLCCLNCFTLFSPGSGMTMRGCVRAIRLRFFPEAGSACGTLEYLRCPTIAPPNEVLPRLWGVLRLSRRDDTYGR</sequence>
<accession>A0A4Y2WPI9</accession>
<dbReference type="Proteomes" id="UP000499080">
    <property type="component" value="Unassembled WGS sequence"/>
</dbReference>
<proteinExistence type="predicted"/>